<dbReference type="AlphaFoldDB" id="A0A0R1TM15"/>
<proteinExistence type="predicted"/>
<comment type="caution">
    <text evidence="1">The sequence shown here is derived from an EMBL/GenBank/DDBJ whole genome shotgun (WGS) entry which is preliminary data.</text>
</comment>
<dbReference type="EMBL" id="AZFH01000032">
    <property type="protein sequence ID" value="KRL81710.1"/>
    <property type="molecule type" value="Genomic_DNA"/>
</dbReference>
<evidence type="ECO:0000313" key="2">
    <source>
        <dbReference type="Proteomes" id="UP000051048"/>
    </source>
</evidence>
<reference evidence="1 2" key="1">
    <citation type="journal article" date="2015" name="Genome Announc.">
        <title>Expanding the biotechnology potential of lactobacilli through comparative genomics of 213 strains and associated genera.</title>
        <authorList>
            <person name="Sun Z."/>
            <person name="Harris H.M."/>
            <person name="McCann A."/>
            <person name="Guo C."/>
            <person name="Argimon S."/>
            <person name="Zhang W."/>
            <person name="Yang X."/>
            <person name="Jeffery I.B."/>
            <person name="Cooney J.C."/>
            <person name="Kagawa T.F."/>
            <person name="Liu W."/>
            <person name="Song Y."/>
            <person name="Salvetti E."/>
            <person name="Wrobel A."/>
            <person name="Rasinkangas P."/>
            <person name="Parkhill J."/>
            <person name="Rea M.C."/>
            <person name="O'Sullivan O."/>
            <person name="Ritari J."/>
            <person name="Douillard F.P."/>
            <person name="Paul Ross R."/>
            <person name="Yang R."/>
            <person name="Briner A.E."/>
            <person name="Felis G.E."/>
            <person name="de Vos W.M."/>
            <person name="Barrangou R."/>
            <person name="Klaenhammer T.R."/>
            <person name="Caufield P.W."/>
            <person name="Cui Y."/>
            <person name="Zhang H."/>
            <person name="O'Toole P.W."/>
        </authorList>
    </citation>
    <scope>NUCLEOTIDE SEQUENCE [LARGE SCALE GENOMIC DNA]</scope>
    <source>
        <strain evidence="1 2">DSM 15833</strain>
    </source>
</reference>
<accession>A0A0R1TM15</accession>
<dbReference type="Proteomes" id="UP000051048">
    <property type="component" value="Unassembled WGS sequence"/>
</dbReference>
<sequence length="197" mass="22926">MLELFLSTNIKGGFFMVQDSSKQPNQKPEPLISPYEDIKYGEPWYVDAELVNLNLHNLKKALAYLDQTTNIGDTYSDEALSHNIQLLLLRDYEELEIYHYPMDIYLGQITLWEDEDSTNEEASRIAVSYLYQNQIPLLLGYLPDDYTLQVQNLLDSDRPLKVATFLEGGPYKNVIWENDQLTFVEKEKSYHLHLIIA</sequence>
<dbReference type="PATRIC" id="fig|1423740.3.peg.1562"/>
<evidence type="ECO:0000313" key="1">
    <source>
        <dbReference type="EMBL" id="KRL81710.1"/>
    </source>
</evidence>
<organism evidence="1 2">
    <name type="scientific">Ligilactobacillus equi DSM 15833 = JCM 10991</name>
    <dbReference type="NCBI Taxonomy" id="1423740"/>
    <lineage>
        <taxon>Bacteria</taxon>
        <taxon>Bacillati</taxon>
        <taxon>Bacillota</taxon>
        <taxon>Bacilli</taxon>
        <taxon>Lactobacillales</taxon>
        <taxon>Lactobacillaceae</taxon>
        <taxon>Ligilactobacillus</taxon>
    </lineage>
</organism>
<gene>
    <name evidence="1" type="ORF">FC36_GL001446</name>
</gene>
<protein>
    <submittedName>
        <fullName evidence="1">Uncharacterized protein</fullName>
    </submittedName>
</protein>
<name>A0A0R1TM15_9LACO</name>